<proteinExistence type="predicted"/>
<dbReference type="EMBL" id="CP068393">
    <property type="protein sequence ID" value="QUC66150.1"/>
    <property type="molecule type" value="Genomic_DNA"/>
</dbReference>
<name>A0AC61N1S4_9FIRM</name>
<organism evidence="1 2">
    <name type="scientific">Aristaeella hokkaidonensis</name>
    <dbReference type="NCBI Taxonomy" id="3046382"/>
    <lineage>
        <taxon>Bacteria</taxon>
        <taxon>Bacillati</taxon>
        <taxon>Bacillota</taxon>
        <taxon>Clostridia</taxon>
        <taxon>Eubacteriales</taxon>
        <taxon>Aristaeellaceae</taxon>
        <taxon>Aristaeella</taxon>
    </lineage>
</organism>
<accession>A0AC61N1S4</accession>
<reference evidence="1" key="1">
    <citation type="submission" date="2021-01" db="EMBL/GenBank/DDBJ databases">
        <title>Complete genome sequence of Clostridiales bacterium R-7.</title>
        <authorList>
            <person name="Mahoney-Kurpe S.C."/>
            <person name="Palevich N."/>
            <person name="Koike S."/>
            <person name="Moon C.D."/>
            <person name="Attwood G.T."/>
        </authorList>
    </citation>
    <scope>NUCLEOTIDE SEQUENCE</scope>
    <source>
        <strain evidence="1">R-7</strain>
    </source>
</reference>
<keyword evidence="2" id="KW-1185">Reference proteome</keyword>
<sequence>MTEPFRPNPLRLAFGLMRLPKNPNGSIDIPQVCEMTDHFIAAGGTYFDTAFVYDGGDSEKAFKAAVADRYPREAYTVATKLHAAIGAVDEASAKAEFATSLERTGAGYFDYYLLHALQRSMYKKYDEYGLWDFVKEQKAKGLIRHWGFSFHADPDLLEELLEAHPDAEFVQLQINYADWENPGVASRKNWEICRKHGKPVMIMEPVKGGILADPIPEVKAVFDGSGADVSYSSWALRFAAGLEGVHAVLSGMSNLAQMDDNLKTFKDFRPLDEKEMELIHQAQQALDADKSIPCTACHYCTKGCPMEIPIPEIFNVINRRKGSPEFRTIREYGIVTAGRGTAGDCVSCGQCERACPQGLPIITLLRKCKAELEK</sequence>
<protein>
    <submittedName>
        <fullName evidence="1">Aldo/keto reductase</fullName>
    </submittedName>
</protein>
<gene>
    <name evidence="1" type="ORF">JYE49_09740</name>
</gene>
<dbReference type="Proteomes" id="UP000682782">
    <property type="component" value="Chromosome"/>
</dbReference>
<evidence type="ECO:0000313" key="1">
    <source>
        <dbReference type="EMBL" id="QUC66150.1"/>
    </source>
</evidence>
<evidence type="ECO:0000313" key="2">
    <source>
        <dbReference type="Proteomes" id="UP000682782"/>
    </source>
</evidence>